<proteinExistence type="predicted"/>
<accession>A0ABS5C1Q1</accession>
<dbReference type="InterPro" id="IPR036390">
    <property type="entry name" value="WH_DNA-bd_sf"/>
</dbReference>
<gene>
    <name evidence="3" type="ORF">J8F10_32040</name>
</gene>
<reference evidence="3 4" key="1">
    <citation type="submission" date="2021-04" db="EMBL/GenBank/DDBJ databases">
        <authorList>
            <person name="Ivanova A."/>
        </authorList>
    </citation>
    <scope>NUCLEOTIDE SEQUENCE [LARGE SCALE GENOMIC DNA]</scope>
    <source>
        <strain evidence="3 4">G18</strain>
    </source>
</reference>
<evidence type="ECO:0000313" key="3">
    <source>
        <dbReference type="EMBL" id="MBP3959901.1"/>
    </source>
</evidence>
<sequence length="140" mass="15223">MTDRENRPEPEIEGAGRFAYDGLDPVLHSKARIGILTALATHPDGLSFADLSRLCSLTDGNLSRHLDTLAKTEDSKPALVKITKTFQNRRPLTTVVLTGNGRKRFREYLAHLEQVLRDAAEEAGAADATKSETRPGLAGA</sequence>
<dbReference type="InterPro" id="IPR036388">
    <property type="entry name" value="WH-like_DNA-bd_sf"/>
</dbReference>
<comment type="caution">
    <text evidence="3">The sequence shown here is derived from an EMBL/GenBank/DDBJ whole genome shotgun (WGS) entry which is preliminary data.</text>
</comment>
<dbReference type="RefSeq" id="WP_210660781.1">
    <property type="nucleotide sequence ID" value="NZ_JAGKQQ010000001.1"/>
</dbReference>
<dbReference type="Pfam" id="PF13601">
    <property type="entry name" value="HTH_34"/>
    <property type="match status" value="1"/>
</dbReference>
<evidence type="ECO:0000313" key="4">
    <source>
        <dbReference type="Proteomes" id="UP000676565"/>
    </source>
</evidence>
<dbReference type="PANTHER" id="PTHR37318:SF1">
    <property type="entry name" value="BSL7504 PROTEIN"/>
    <property type="match status" value="1"/>
</dbReference>
<name>A0ABS5C1Q1_9BACT</name>
<evidence type="ECO:0000259" key="2">
    <source>
        <dbReference type="Pfam" id="PF13601"/>
    </source>
</evidence>
<keyword evidence="4" id="KW-1185">Reference proteome</keyword>
<dbReference type="SUPFAM" id="SSF46785">
    <property type="entry name" value="Winged helix' DNA-binding domain"/>
    <property type="match status" value="1"/>
</dbReference>
<dbReference type="InterPro" id="IPR027395">
    <property type="entry name" value="WH_DNA-bd_dom"/>
</dbReference>
<dbReference type="Proteomes" id="UP000676565">
    <property type="component" value="Unassembled WGS sequence"/>
</dbReference>
<evidence type="ECO:0000256" key="1">
    <source>
        <dbReference type="SAM" id="MobiDB-lite"/>
    </source>
</evidence>
<organism evidence="3 4">
    <name type="scientific">Gemmata palustris</name>
    <dbReference type="NCBI Taxonomy" id="2822762"/>
    <lineage>
        <taxon>Bacteria</taxon>
        <taxon>Pseudomonadati</taxon>
        <taxon>Planctomycetota</taxon>
        <taxon>Planctomycetia</taxon>
        <taxon>Gemmatales</taxon>
        <taxon>Gemmataceae</taxon>
        <taxon>Gemmata</taxon>
    </lineage>
</organism>
<dbReference type="Gene3D" id="1.10.10.10">
    <property type="entry name" value="Winged helix-like DNA-binding domain superfamily/Winged helix DNA-binding domain"/>
    <property type="match status" value="1"/>
</dbReference>
<protein>
    <submittedName>
        <fullName evidence="3">Transcriptional regulator</fullName>
    </submittedName>
</protein>
<dbReference type="PANTHER" id="PTHR37318">
    <property type="entry name" value="BSL7504 PROTEIN"/>
    <property type="match status" value="1"/>
</dbReference>
<feature type="domain" description="Winged helix DNA-binding" evidence="2">
    <location>
        <begin position="32"/>
        <end position="115"/>
    </location>
</feature>
<dbReference type="EMBL" id="JAGKQQ010000001">
    <property type="protein sequence ID" value="MBP3959901.1"/>
    <property type="molecule type" value="Genomic_DNA"/>
</dbReference>
<feature type="region of interest" description="Disordered" evidence="1">
    <location>
        <begin position="121"/>
        <end position="140"/>
    </location>
</feature>